<evidence type="ECO:0000313" key="2">
    <source>
        <dbReference type="Proteomes" id="UP001158067"/>
    </source>
</evidence>
<evidence type="ECO:0000313" key="1">
    <source>
        <dbReference type="EMBL" id="SMP65608.1"/>
    </source>
</evidence>
<keyword evidence="2" id="KW-1185">Reference proteome</keyword>
<accession>A0ABY1QBC3</accession>
<proteinExistence type="predicted"/>
<comment type="caution">
    <text evidence="1">The sequence shown here is derived from an EMBL/GenBank/DDBJ whole genome shotgun (WGS) entry which is preliminary data.</text>
</comment>
<gene>
    <name evidence="1" type="ORF">SAMN06265222_109111</name>
</gene>
<name>A0ABY1QBC3_9BACT</name>
<organism evidence="1 2">
    <name type="scientific">Neorhodopirellula lusitana</name>
    <dbReference type="NCBI Taxonomy" id="445327"/>
    <lineage>
        <taxon>Bacteria</taxon>
        <taxon>Pseudomonadati</taxon>
        <taxon>Planctomycetota</taxon>
        <taxon>Planctomycetia</taxon>
        <taxon>Pirellulales</taxon>
        <taxon>Pirellulaceae</taxon>
        <taxon>Neorhodopirellula</taxon>
    </lineage>
</organism>
<evidence type="ECO:0008006" key="3">
    <source>
        <dbReference type="Google" id="ProtNLM"/>
    </source>
</evidence>
<reference evidence="1 2" key="1">
    <citation type="submission" date="2017-05" db="EMBL/GenBank/DDBJ databases">
        <authorList>
            <person name="Varghese N."/>
            <person name="Submissions S."/>
        </authorList>
    </citation>
    <scope>NUCLEOTIDE SEQUENCE [LARGE SCALE GENOMIC DNA]</scope>
    <source>
        <strain evidence="1 2">DSM 25457</strain>
    </source>
</reference>
<protein>
    <recommendedName>
        <fullName evidence="3">Alginate export domain-containing protein</fullName>
    </recommendedName>
</protein>
<dbReference type="EMBL" id="FXUG01000009">
    <property type="protein sequence ID" value="SMP65608.1"/>
    <property type="molecule type" value="Genomic_DNA"/>
</dbReference>
<sequence length="102" mass="11260">MNLGLRNAKFRRWLCVGFFGSFDASGERHPCGSASRQLANELDLQLRWTISPRTQFIGGYTYLWAGDYFDSPVIQGGPAGIAPNGATGGDGEFTYVQFSLRF</sequence>
<dbReference type="Proteomes" id="UP001158067">
    <property type="component" value="Unassembled WGS sequence"/>
</dbReference>